<evidence type="ECO:0008006" key="7">
    <source>
        <dbReference type="Google" id="ProtNLM"/>
    </source>
</evidence>
<evidence type="ECO:0000313" key="5">
    <source>
        <dbReference type="EnsemblMetazoa" id="Aqu2.1.36543_001"/>
    </source>
</evidence>
<dbReference type="InterPro" id="IPR039496">
    <property type="entry name" value="CCDC92/74_N"/>
</dbReference>
<dbReference type="EnsemblMetazoa" id="Aqu2.1.36543_001">
    <property type="protein sequence ID" value="Aqu2.1.36543_001"/>
    <property type="gene ID" value="Aqu2.1.36543"/>
</dbReference>
<dbReference type="eggNOG" id="ENOG502S0SP">
    <property type="taxonomic scope" value="Eukaryota"/>
</dbReference>
<dbReference type="PANTHER" id="PTHR14882:SF1">
    <property type="entry name" value="CCDC92 DOMAIN-CONTAINING PROTEIN"/>
    <property type="match status" value="1"/>
</dbReference>
<dbReference type="InterPro" id="IPR029422">
    <property type="entry name" value="CCDC74_C"/>
</dbReference>
<evidence type="ECO:0000256" key="1">
    <source>
        <dbReference type="ARBA" id="ARBA00023054"/>
    </source>
</evidence>
<protein>
    <recommendedName>
        <fullName evidence="7">CCDC92/74 N-terminal domain-containing protein</fullName>
    </recommendedName>
</protein>
<dbReference type="OMA" id="MERSMEF"/>
<dbReference type="EnsemblMetazoa" id="XM_011404527.2">
    <property type="protein sequence ID" value="XP_011402829.1"/>
    <property type="gene ID" value="LOC105312133"/>
</dbReference>
<evidence type="ECO:0000256" key="2">
    <source>
        <dbReference type="SAM" id="Coils"/>
    </source>
</evidence>
<dbReference type="InParanoid" id="A0A1X7V974"/>
<gene>
    <name evidence="5" type="primary">105312133</name>
</gene>
<feature type="domain" description="CCDC92/74 N-terminal" evidence="3">
    <location>
        <begin position="68"/>
        <end position="113"/>
    </location>
</feature>
<feature type="domain" description="Coiled coil protein 74 C-terminal" evidence="4">
    <location>
        <begin position="195"/>
        <end position="313"/>
    </location>
</feature>
<name>A0A1X7V974_AMPQE</name>
<dbReference type="AlphaFoldDB" id="A0A1X7V974"/>
<sequence length="318" mass="36610">MAARASLEGSWTYRGPSWRRSGLTGGGGAGVRGFGRELSSLPHDSLTNNGLVTSGAANISSKGGKQTEKVKNLERTVDFLKVQHKDTLQQLHTELERLKVENKELNFRLVMCRCGLSSHSKRSLLTREKERSRPQSQRKEFEMMKELQRSLKNERMRNDRLMKMIEQKVQHSFEPSDIDCPMSVDYKEQEDFPLSMSECKRLIKDLRAINQQQSHELFQLKADLEDLLYSEKWTPDAYLIARAYIPPTGAEDKEDADDTINTKLPQIVRRNDTVKEKAYRRLHESVHLPALKPRLSTLFSERHKRSVSLQRNKVTGCL</sequence>
<feature type="coiled-coil region" evidence="2">
    <location>
        <begin position="70"/>
        <end position="108"/>
    </location>
</feature>
<evidence type="ECO:0000259" key="3">
    <source>
        <dbReference type="Pfam" id="PF14916"/>
    </source>
</evidence>
<evidence type="ECO:0000313" key="6">
    <source>
        <dbReference type="Proteomes" id="UP000007879"/>
    </source>
</evidence>
<organism evidence="5">
    <name type="scientific">Amphimedon queenslandica</name>
    <name type="common">Sponge</name>
    <dbReference type="NCBI Taxonomy" id="400682"/>
    <lineage>
        <taxon>Eukaryota</taxon>
        <taxon>Metazoa</taxon>
        <taxon>Porifera</taxon>
        <taxon>Demospongiae</taxon>
        <taxon>Heteroscleromorpha</taxon>
        <taxon>Haplosclerida</taxon>
        <taxon>Niphatidae</taxon>
        <taxon>Amphimedon</taxon>
    </lineage>
</organism>
<dbReference type="Pfam" id="PF14917">
    <property type="entry name" value="CCDC74_C"/>
    <property type="match status" value="1"/>
</dbReference>
<keyword evidence="6" id="KW-1185">Reference proteome</keyword>
<reference evidence="5" key="2">
    <citation type="submission" date="2017-05" db="UniProtKB">
        <authorList>
            <consortium name="EnsemblMetazoa"/>
        </authorList>
    </citation>
    <scope>IDENTIFICATION</scope>
</reference>
<accession>A0A1X7V974</accession>
<proteinExistence type="predicted"/>
<reference evidence="6" key="1">
    <citation type="journal article" date="2010" name="Nature">
        <title>The Amphimedon queenslandica genome and the evolution of animal complexity.</title>
        <authorList>
            <person name="Srivastava M."/>
            <person name="Simakov O."/>
            <person name="Chapman J."/>
            <person name="Fahey B."/>
            <person name="Gauthier M.E."/>
            <person name="Mitros T."/>
            <person name="Richards G.S."/>
            <person name="Conaco C."/>
            <person name="Dacre M."/>
            <person name="Hellsten U."/>
            <person name="Larroux C."/>
            <person name="Putnam N.H."/>
            <person name="Stanke M."/>
            <person name="Adamska M."/>
            <person name="Darling A."/>
            <person name="Degnan S.M."/>
            <person name="Oakley T.H."/>
            <person name="Plachetzki D.C."/>
            <person name="Zhai Y."/>
            <person name="Adamski M."/>
            <person name="Calcino A."/>
            <person name="Cummins S.F."/>
            <person name="Goodstein D.M."/>
            <person name="Harris C."/>
            <person name="Jackson D.J."/>
            <person name="Leys S.P."/>
            <person name="Shu S."/>
            <person name="Woodcroft B.J."/>
            <person name="Vervoort M."/>
            <person name="Kosik K.S."/>
            <person name="Manning G."/>
            <person name="Degnan B.M."/>
            <person name="Rokhsar D.S."/>
        </authorList>
    </citation>
    <scope>NUCLEOTIDE SEQUENCE [LARGE SCALE GENOMIC DNA]</scope>
</reference>
<dbReference type="InterPro" id="IPR040370">
    <property type="entry name" value="CCDC74A/CCDC74B/CCDC92"/>
</dbReference>
<keyword evidence="1 2" id="KW-0175">Coiled coil</keyword>
<dbReference type="OrthoDB" id="2155209at2759"/>
<dbReference type="Pfam" id="PF14916">
    <property type="entry name" value="CCDC92"/>
    <property type="match status" value="1"/>
</dbReference>
<evidence type="ECO:0000259" key="4">
    <source>
        <dbReference type="Pfam" id="PF14917"/>
    </source>
</evidence>
<dbReference type="PANTHER" id="PTHR14882">
    <property type="entry name" value="COILED-COIL DOMAIN-CONTAINING 74A"/>
    <property type="match status" value="1"/>
</dbReference>
<dbReference type="STRING" id="400682.A0A1X7V974"/>
<dbReference type="Proteomes" id="UP000007879">
    <property type="component" value="Unassembled WGS sequence"/>
</dbReference>
<dbReference type="KEGG" id="aqu:105312133"/>